<dbReference type="Gene3D" id="1.10.260.40">
    <property type="entry name" value="lambda repressor-like DNA-binding domains"/>
    <property type="match status" value="1"/>
</dbReference>
<dbReference type="PROSITE" id="PS50932">
    <property type="entry name" value="HTH_LACI_2"/>
    <property type="match status" value="1"/>
</dbReference>
<dbReference type="InterPro" id="IPR046335">
    <property type="entry name" value="LacI/GalR-like_sensor"/>
</dbReference>
<proteinExistence type="predicted"/>
<name>A0A940PHC0_9ENTE</name>
<dbReference type="InterPro" id="IPR000843">
    <property type="entry name" value="HTH_LacI"/>
</dbReference>
<keyword evidence="4" id="KW-0804">Transcription</keyword>
<dbReference type="PANTHER" id="PTHR30146">
    <property type="entry name" value="LACI-RELATED TRANSCRIPTIONAL REPRESSOR"/>
    <property type="match status" value="1"/>
</dbReference>
<dbReference type="CDD" id="cd06267">
    <property type="entry name" value="PBP1_LacI_sugar_binding-like"/>
    <property type="match status" value="1"/>
</dbReference>
<dbReference type="Gene3D" id="3.40.50.2300">
    <property type="match status" value="2"/>
</dbReference>
<evidence type="ECO:0000256" key="2">
    <source>
        <dbReference type="ARBA" id="ARBA00023015"/>
    </source>
</evidence>
<dbReference type="InterPro" id="IPR028082">
    <property type="entry name" value="Peripla_BP_I"/>
</dbReference>
<keyword evidence="1" id="KW-0678">Repressor</keyword>
<reference evidence="6" key="1">
    <citation type="submission" date="2020-12" db="EMBL/GenBank/DDBJ databases">
        <title>Vagococcus allomyrinae sp. nov. and Enterococcus lavae sp. nov., isolated from the larvae of Allomyrina dichotoma.</title>
        <authorList>
            <person name="Lee S.D."/>
        </authorList>
    </citation>
    <scope>NUCLEOTIDE SEQUENCE</scope>
    <source>
        <strain evidence="6">BWB3-3</strain>
    </source>
</reference>
<dbReference type="Proteomes" id="UP000674938">
    <property type="component" value="Unassembled WGS sequence"/>
</dbReference>
<dbReference type="CDD" id="cd01392">
    <property type="entry name" value="HTH_LacI"/>
    <property type="match status" value="1"/>
</dbReference>
<dbReference type="PROSITE" id="PS00356">
    <property type="entry name" value="HTH_LACI_1"/>
    <property type="match status" value="1"/>
</dbReference>
<feature type="domain" description="HTH lacI-type" evidence="5">
    <location>
        <begin position="2"/>
        <end position="56"/>
    </location>
</feature>
<protein>
    <submittedName>
        <fullName evidence="6">LacI family DNA-binding transcriptional regulator</fullName>
    </submittedName>
</protein>
<dbReference type="SUPFAM" id="SSF47413">
    <property type="entry name" value="lambda repressor-like DNA-binding domains"/>
    <property type="match status" value="1"/>
</dbReference>
<sequence length="332" mass="36648">MVTIKDIAKVAGVSHTTVSRALNDNPLIKQETRDKIKKIALELNYVPNYSAKSLVMKKSYTIGLFFSSIDQGTSASFLADVIKGIHQVIDDNYHFSVNGIDDIKHIESITAQRFDGIIVMSQSDADNGFIYHVKQAQIPLVVLNRQLEDASLLNVVANDRQGVRQAIDFAIAQGHQQIGIIEGKAGFKSSSERKEGFIDSLVAHRMPINPDYLVRGDYSSESGAQLMTALLSLKTPPTLVFCSNDDMAIGAINACYQSGKRIPEEISLIGFDDIMFAKYTTPALTTVRRPIDLISKTGTEKLIQLMQKRDLPAEQIFVDTSLIIRDSVAQLN</sequence>
<evidence type="ECO:0000256" key="1">
    <source>
        <dbReference type="ARBA" id="ARBA00022491"/>
    </source>
</evidence>
<keyword evidence="7" id="KW-1185">Reference proteome</keyword>
<dbReference type="RefSeq" id="WP_209531943.1">
    <property type="nucleotide sequence ID" value="NZ_JAEEGA010000020.1"/>
</dbReference>
<accession>A0A940PHC0</accession>
<evidence type="ECO:0000313" key="7">
    <source>
        <dbReference type="Proteomes" id="UP000674938"/>
    </source>
</evidence>
<gene>
    <name evidence="6" type="ORF">I6N95_23265</name>
</gene>
<dbReference type="GO" id="GO:0000976">
    <property type="term" value="F:transcription cis-regulatory region binding"/>
    <property type="evidence" value="ECO:0007669"/>
    <property type="project" value="TreeGrafter"/>
</dbReference>
<evidence type="ECO:0000256" key="3">
    <source>
        <dbReference type="ARBA" id="ARBA00023125"/>
    </source>
</evidence>
<dbReference type="SMART" id="SM00354">
    <property type="entry name" value="HTH_LACI"/>
    <property type="match status" value="1"/>
</dbReference>
<evidence type="ECO:0000313" key="6">
    <source>
        <dbReference type="EMBL" id="MBP1043953.1"/>
    </source>
</evidence>
<evidence type="ECO:0000256" key="4">
    <source>
        <dbReference type="ARBA" id="ARBA00023163"/>
    </source>
</evidence>
<dbReference type="GO" id="GO:0003700">
    <property type="term" value="F:DNA-binding transcription factor activity"/>
    <property type="evidence" value="ECO:0007669"/>
    <property type="project" value="TreeGrafter"/>
</dbReference>
<keyword evidence="3 6" id="KW-0238">DNA-binding</keyword>
<dbReference type="PANTHER" id="PTHR30146:SF148">
    <property type="entry name" value="HTH-TYPE TRANSCRIPTIONAL REPRESSOR PURR-RELATED"/>
    <property type="match status" value="1"/>
</dbReference>
<dbReference type="PRINTS" id="PR00036">
    <property type="entry name" value="HTHLACI"/>
</dbReference>
<organism evidence="6 7">
    <name type="scientific">Vagococcus allomyrinae</name>
    <dbReference type="NCBI Taxonomy" id="2794353"/>
    <lineage>
        <taxon>Bacteria</taxon>
        <taxon>Bacillati</taxon>
        <taxon>Bacillota</taxon>
        <taxon>Bacilli</taxon>
        <taxon>Lactobacillales</taxon>
        <taxon>Enterococcaceae</taxon>
        <taxon>Vagococcus</taxon>
    </lineage>
</organism>
<dbReference type="Pfam" id="PF00356">
    <property type="entry name" value="LacI"/>
    <property type="match status" value="1"/>
</dbReference>
<evidence type="ECO:0000259" key="5">
    <source>
        <dbReference type="PROSITE" id="PS50932"/>
    </source>
</evidence>
<dbReference type="AlphaFoldDB" id="A0A940PHC0"/>
<dbReference type="Pfam" id="PF13377">
    <property type="entry name" value="Peripla_BP_3"/>
    <property type="match status" value="1"/>
</dbReference>
<comment type="caution">
    <text evidence="6">The sequence shown here is derived from an EMBL/GenBank/DDBJ whole genome shotgun (WGS) entry which is preliminary data.</text>
</comment>
<dbReference type="SUPFAM" id="SSF53822">
    <property type="entry name" value="Periplasmic binding protein-like I"/>
    <property type="match status" value="1"/>
</dbReference>
<keyword evidence="2" id="KW-0805">Transcription regulation</keyword>
<dbReference type="InterPro" id="IPR010982">
    <property type="entry name" value="Lambda_DNA-bd_dom_sf"/>
</dbReference>
<dbReference type="EMBL" id="JAEEGA010000020">
    <property type="protein sequence ID" value="MBP1043953.1"/>
    <property type="molecule type" value="Genomic_DNA"/>
</dbReference>